<dbReference type="InterPro" id="IPR001763">
    <property type="entry name" value="Rhodanese-like_dom"/>
</dbReference>
<accession>A0A2P7YMM4</accession>
<evidence type="ECO:0000313" key="3">
    <source>
        <dbReference type="Proteomes" id="UP000243723"/>
    </source>
</evidence>
<evidence type="ECO:0000313" key="2">
    <source>
        <dbReference type="EMBL" id="PSK37227.1"/>
    </source>
</evidence>
<dbReference type="PANTHER" id="PTHR10828:SF50">
    <property type="entry name" value="REDUCTASE (ARC2), PUTATIVE (AFU_ORTHOLOGUE AFUA_6G13400)-RELATED"/>
    <property type="match status" value="1"/>
</dbReference>
<reference evidence="2 3" key="1">
    <citation type="submission" date="2017-05" db="EMBL/GenBank/DDBJ databases">
        <title>Draft genome sequence of Elsinoe australis.</title>
        <authorList>
            <person name="Cheng Q."/>
        </authorList>
    </citation>
    <scope>NUCLEOTIDE SEQUENCE [LARGE SCALE GENOMIC DNA]</scope>
    <source>
        <strain evidence="2 3">NL1</strain>
    </source>
</reference>
<dbReference type="Gene3D" id="3.40.250.10">
    <property type="entry name" value="Rhodanese-like domain"/>
    <property type="match status" value="1"/>
</dbReference>
<protein>
    <recommendedName>
        <fullName evidence="1">Rhodanese domain-containing protein</fullName>
    </recommendedName>
</protein>
<dbReference type="PANTHER" id="PTHR10828">
    <property type="entry name" value="M-PHASE INDUCER PHOSPHATASE DUAL SPECIFICITY PHOSPHATASE CDC25"/>
    <property type="match status" value="1"/>
</dbReference>
<dbReference type="EMBL" id="NHZQ01000412">
    <property type="protein sequence ID" value="PSK37227.1"/>
    <property type="molecule type" value="Genomic_DNA"/>
</dbReference>
<dbReference type="GO" id="GO:0005634">
    <property type="term" value="C:nucleus"/>
    <property type="evidence" value="ECO:0007669"/>
    <property type="project" value="TreeGrafter"/>
</dbReference>
<dbReference type="Pfam" id="PF00581">
    <property type="entry name" value="Rhodanese"/>
    <property type="match status" value="1"/>
</dbReference>
<keyword evidence="3" id="KW-1185">Reference proteome</keyword>
<dbReference type="OrthoDB" id="8300214at2759"/>
<dbReference type="GO" id="GO:0005737">
    <property type="term" value="C:cytoplasm"/>
    <property type="evidence" value="ECO:0007669"/>
    <property type="project" value="TreeGrafter"/>
</dbReference>
<gene>
    <name evidence="2" type="ORF">B9Z65_1969</name>
</gene>
<organism evidence="2 3">
    <name type="scientific">Elsinoe australis</name>
    <dbReference type="NCBI Taxonomy" id="40998"/>
    <lineage>
        <taxon>Eukaryota</taxon>
        <taxon>Fungi</taxon>
        <taxon>Dikarya</taxon>
        <taxon>Ascomycota</taxon>
        <taxon>Pezizomycotina</taxon>
        <taxon>Dothideomycetes</taxon>
        <taxon>Dothideomycetidae</taxon>
        <taxon>Myriangiales</taxon>
        <taxon>Elsinoaceae</taxon>
        <taxon>Elsinoe</taxon>
    </lineage>
</organism>
<dbReference type="AlphaFoldDB" id="A0A2P7YMM4"/>
<sequence>MSSQAKPSATTLACNGEPEQPWYAAYPEARSRPTPISCNEVLGLLKEGNEGAKLVLVDLRRTDYEGGAINGSINLPAQSLYPTIPSLYDIFHAAGVRRIVWYCGSSRGRGNRAAAWFADYLQDKSDQDMQSLVLDGGIKGWVGEGGEFLQYVQGYDGSKW</sequence>
<proteinExistence type="predicted"/>
<dbReference type="SMART" id="SM00450">
    <property type="entry name" value="RHOD"/>
    <property type="match status" value="1"/>
</dbReference>
<dbReference type="SUPFAM" id="SSF52821">
    <property type="entry name" value="Rhodanese/Cell cycle control phosphatase"/>
    <property type="match status" value="1"/>
</dbReference>
<dbReference type="GO" id="GO:0004725">
    <property type="term" value="F:protein tyrosine phosphatase activity"/>
    <property type="evidence" value="ECO:0007669"/>
    <property type="project" value="TreeGrafter"/>
</dbReference>
<dbReference type="Proteomes" id="UP000243723">
    <property type="component" value="Unassembled WGS sequence"/>
</dbReference>
<evidence type="ECO:0000259" key="1">
    <source>
        <dbReference type="PROSITE" id="PS50206"/>
    </source>
</evidence>
<name>A0A2P7YMM4_9PEZI</name>
<dbReference type="PROSITE" id="PS50206">
    <property type="entry name" value="RHODANESE_3"/>
    <property type="match status" value="1"/>
</dbReference>
<feature type="domain" description="Rhodanese" evidence="1">
    <location>
        <begin position="50"/>
        <end position="150"/>
    </location>
</feature>
<comment type="caution">
    <text evidence="2">The sequence shown here is derived from an EMBL/GenBank/DDBJ whole genome shotgun (WGS) entry which is preliminary data.</text>
</comment>
<dbReference type="InterPro" id="IPR036873">
    <property type="entry name" value="Rhodanese-like_dom_sf"/>
</dbReference>
<dbReference type="STRING" id="40998.A0A2P7YMM4"/>